<evidence type="ECO:0000313" key="2">
    <source>
        <dbReference type="Proteomes" id="UP000365705"/>
    </source>
</evidence>
<dbReference type="Proteomes" id="UP000365705">
    <property type="component" value="Unassembled WGS sequence"/>
</dbReference>
<dbReference type="RefSeq" id="WP_143113054.1">
    <property type="nucleotide sequence ID" value="NZ_CABFNH010000014.1"/>
</dbReference>
<proteinExistence type="predicted"/>
<dbReference type="AlphaFoldDB" id="A0A508YPF0"/>
<sequence>MKTEEMIKDIADISIDEIEWLEASEAIEEMGFLKPVNQSYAVMSRYAGLMVDAFNAMSVTINDRDDAEEWAELTGYKPDADFPSYEMGREIYRMFTTGYFQQMASDWRSNTRRDVAAWLVEVHNAVADLLSIQYSGDKQLNYRCYVVNYGGHEHHYPTLDAANADYRRHEGSNIKLVIDSNVCYIAEGLTD</sequence>
<reference evidence="1 2" key="1">
    <citation type="submission" date="2019-06" db="EMBL/GenBank/DDBJ databases">
        <authorList>
            <person name="Rodrigo-Torres L."/>
            <person name="Arahal R. D."/>
            <person name="Lucena T."/>
        </authorList>
    </citation>
    <scope>NUCLEOTIDE SEQUENCE [LARGE SCALE GENOMIC DNA]</scope>
    <source>
        <strain evidence="1 2">INIA P508</strain>
    </source>
</reference>
<name>A0A508YPF0_LIMMU</name>
<gene>
    <name evidence="1" type="ORF">LMUP508_01150</name>
</gene>
<dbReference type="EMBL" id="CABFNH010000014">
    <property type="protein sequence ID" value="VTZ90371.1"/>
    <property type="molecule type" value="Genomic_DNA"/>
</dbReference>
<evidence type="ECO:0000313" key="1">
    <source>
        <dbReference type="EMBL" id="VTZ90371.1"/>
    </source>
</evidence>
<organism evidence="1 2">
    <name type="scientific">Limosilactobacillus mucosae</name>
    <name type="common">Lactobacillus mucosae</name>
    <dbReference type="NCBI Taxonomy" id="97478"/>
    <lineage>
        <taxon>Bacteria</taxon>
        <taxon>Bacillati</taxon>
        <taxon>Bacillota</taxon>
        <taxon>Bacilli</taxon>
        <taxon>Lactobacillales</taxon>
        <taxon>Lactobacillaceae</taxon>
        <taxon>Limosilactobacillus</taxon>
    </lineage>
</organism>
<accession>A0A508YPF0</accession>
<protein>
    <submittedName>
        <fullName evidence="1">Uncharacterized protein</fullName>
    </submittedName>
</protein>